<feature type="compositionally biased region" description="Polar residues" evidence="1">
    <location>
        <begin position="528"/>
        <end position="538"/>
    </location>
</feature>
<feature type="region of interest" description="Disordered" evidence="1">
    <location>
        <begin position="461"/>
        <end position="582"/>
    </location>
</feature>
<evidence type="ECO:0000313" key="2">
    <source>
        <dbReference type="EMBL" id="KDQ25467.1"/>
    </source>
</evidence>
<dbReference type="STRING" id="1137138.A0A067NMX0"/>
<dbReference type="OrthoDB" id="2683861at2759"/>
<evidence type="ECO:0000313" key="3">
    <source>
        <dbReference type="Proteomes" id="UP000027073"/>
    </source>
</evidence>
<gene>
    <name evidence="2" type="ORF">PLEOSDRAFT_1085005</name>
</gene>
<dbReference type="AlphaFoldDB" id="A0A067NMX0"/>
<dbReference type="HOGENOM" id="CLU_016856_0_0_1"/>
<name>A0A067NMX0_PLEO1</name>
<organism evidence="2 3">
    <name type="scientific">Pleurotus ostreatus (strain PC15)</name>
    <name type="common">Oyster mushroom</name>
    <dbReference type="NCBI Taxonomy" id="1137138"/>
    <lineage>
        <taxon>Eukaryota</taxon>
        <taxon>Fungi</taxon>
        <taxon>Dikarya</taxon>
        <taxon>Basidiomycota</taxon>
        <taxon>Agaricomycotina</taxon>
        <taxon>Agaricomycetes</taxon>
        <taxon>Agaricomycetidae</taxon>
        <taxon>Agaricales</taxon>
        <taxon>Pleurotineae</taxon>
        <taxon>Pleurotaceae</taxon>
        <taxon>Pleurotus</taxon>
    </lineage>
</organism>
<feature type="compositionally biased region" description="Basic residues" evidence="1">
    <location>
        <begin position="553"/>
        <end position="562"/>
    </location>
</feature>
<feature type="compositionally biased region" description="Pro residues" evidence="1">
    <location>
        <begin position="468"/>
        <end position="481"/>
    </location>
</feature>
<accession>A0A067NMX0</accession>
<proteinExistence type="predicted"/>
<sequence>MAPPDKVSAEQKTFLFSLMNAYLEAQKIERLDKFWLEMQGAWFHKWAKEEDTTITDKEERATAHAEAIAARIKYLRRWYPNHSGKKTCANPYGRLIAQAMKKACPTRRPQLVQLYTKLYYAQRIAPLVQAEMRRLTILKGKKPSRGVFLRLLRIYSTARWKLEKDNIKDKVIAEYDRRQKEKDEAAEPGTPSAYAAAIEDISIHFDTFSDLLSSMTGWSFTLLAGGPDPNNRGQIRTFSVHSGKNHAGMHFGKAMPNFLQQIVSPYAMFLRSVYSPSECAARSLLPIQINPKENRSGPPDLSLHVDVPVSESIPAVLQDAATNPLVQVAASTLPTGVATPDVSCGAATPIMVSLPHPTSDFDYDFSFEELNLLRPDDLSFEQLDGALEKISPSGGYLSLVDELAAPLPEDILRQLTELVGPDCHPTHTASDTPIADANALSNILAHDHLAADAQLPTGLQEPHVASLPMPPMSPPPTPPTTDGPIAPSEPQELTPPESHAPVTPPVANGPADAASSGSGSQATPPTPQVLSKSASGNGTRKRTRDNIDTAFIIHRKRARKTKSRDEVEAIAPSRRKQNRAPK</sequence>
<dbReference type="Proteomes" id="UP000027073">
    <property type="component" value="Unassembled WGS sequence"/>
</dbReference>
<protein>
    <submittedName>
        <fullName evidence="2">Uncharacterized protein</fullName>
    </submittedName>
</protein>
<feature type="compositionally biased region" description="Low complexity" evidence="1">
    <location>
        <begin position="509"/>
        <end position="523"/>
    </location>
</feature>
<dbReference type="EMBL" id="KL198010">
    <property type="protein sequence ID" value="KDQ25467.1"/>
    <property type="molecule type" value="Genomic_DNA"/>
</dbReference>
<dbReference type="InParanoid" id="A0A067NMX0"/>
<reference evidence="3" key="1">
    <citation type="journal article" date="2014" name="Proc. Natl. Acad. Sci. U.S.A.">
        <title>Extensive sampling of basidiomycete genomes demonstrates inadequacy of the white-rot/brown-rot paradigm for wood decay fungi.</title>
        <authorList>
            <person name="Riley R."/>
            <person name="Salamov A.A."/>
            <person name="Brown D.W."/>
            <person name="Nagy L.G."/>
            <person name="Floudas D."/>
            <person name="Held B.W."/>
            <person name="Levasseur A."/>
            <person name="Lombard V."/>
            <person name="Morin E."/>
            <person name="Otillar R."/>
            <person name="Lindquist E.A."/>
            <person name="Sun H."/>
            <person name="LaButti K.M."/>
            <person name="Schmutz J."/>
            <person name="Jabbour D."/>
            <person name="Luo H."/>
            <person name="Baker S.E."/>
            <person name="Pisabarro A.G."/>
            <person name="Walton J.D."/>
            <person name="Blanchette R.A."/>
            <person name="Henrissat B."/>
            <person name="Martin F."/>
            <person name="Cullen D."/>
            <person name="Hibbett D.S."/>
            <person name="Grigoriev I.V."/>
        </authorList>
    </citation>
    <scope>NUCLEOTIDE SEQUENCE [LARGE SCALE GENOMIC DNA]</scope>
    <source>
        <strain evidence="3">PC15</strain>
    </source>
</reference>
<dbReference type="VEuPathDB" id="FungiDB:PLEOSDRAFT_1085005"/>
<evidence type="ECO:0000256" key="1">
    <source>
        <dbReference type="SAM" id="MobiDB-lite"/>
    </source>
</evidence>
<feature type="compositionally biased region" description="Basic residues" evidence="1">
    <location>
        <begin position="573"/>
        <end position="582"/>
    </location>
</feature>